<keyword evidence="1" id="KW-0812">Transmembrane</keyword>
<keyword evidence="3" id="KW-1185">Reference proteome</keyword>
<dbReference type="EMBL" id="JADBEC010000003">
    <property type="protein sequence ID" value="MBE1509426.1"/>
    <property type="molecule type" value="Genomic_DNA"/>
</dbReference>
<sequence>MFGRSGVTYLAREREIIAGRARTGKTYRHFLTSLMTTGVLVVLLAGAIVIRLAA</sequence>
<evidence type="ECO:0000313" key="3">
    <source>
        <dbReference type="Proteomes" id="UP000620262"/>
    </source>
</evidence>
<reference evidence="2 3" key="1">
    <citation type="submission" date="2020-10" db="EMBL/GenBank/DDBJ databases">
        <title>Sequencing the genomes of 1000 actinobacteria strains.</title>
        <authorList>
            <person name="Klenk H.-P."/>
        </authorList>
    </citation>
    <scope>NUCLEOTIDE SEQUENCE [LARGE SCALE GENOMIC DNA]</scope>
    <source>
        <strain evidence="2 3">DSM 7307</strain>
    </source>
</reference>
<accession>A0ABR9J1S6</accession>
<gene>
    <name evidence="2" type="ORF">H4W29_006673</name>
</gene>
<dbReference type="Proteomes" id="UP000620262">
    <property type="component" value="Unassembled WGS sequence"/>
</dbReference>
<keyword evidence="1" id="KW-0472">Membrane</keyword>
<comment type="caution">
    <text evidence="2">The sequence shown here is derived from an EMBL/GenBank/DDBJ whole genome shotgun (WGS) entry which is preliminary data.</text>
</comment>
<name>A0ABR9J1S6_RHIVS</name>
<evidence type="ECO:0000313" key="2">
    <source>
        <dbReference type="EMBL" id="MBE1509426.1"/>
    </source>
</evidence>
<dbReference type="RefSeq" id="WP_192733020.1">
    <property type="nucleotide sequence ID" value="NZ_BAAAVL010000008.1"/>
</dbReference>
<keyword evidence="1" id="KW-1133">Transmembrane helix</keyword>
<evidence type="ECO:0000256" key="1">
    <source>
        <dbReference type="SAM" id="Phobius"/>
    </source>
</evidence>
<proteinExistence type="predicted"/>
<feature type="transmembrane region" description="Helical" evidence="1">
    <location>
        <begin position="30"/>
        <end position="53"/>
    </location>
</feature>
<protein>
    <submittedName>
        <fullName evidence="2">Uncharacterized protein</fullName>
    </submittedName>
</protein>
<organism evidence="2 3">
    <name type="scientific">Rhizobium viscosum</name>
    <name type="common">Arthrobacter viscosus</name>
    <dbReference type="NCBI Taxonomy" id="1673"/>
    <lineage>
        <taxon>Bacteria</taxon>
        <taxon>Pseudomonadati</taxon>
        <taxon>Pseudomonadota</taxon>
        <taxon>Alphaproteobacteria</taxon>
        <taxon>Hyphomicrobiales</taxon>
        <taxon>Rhizobiaceae</taxon>
        <taxon>Rhizobium/Agrobacterium group</taxon>
        <taxon>Rhizobium</taxon>
    </lineage>
</organism>